<dbReference type="SUPFAM" id="SSF47384">
    <property type="entry name" value="Homodimeric domain of signal transducing histidine kinase"/>
    <property type="match status" value="1"/>
</dbReference>
<dbReference type="SMART" id="SM00387">
    <property type="entry name" value="HATPase_c"/>
    <property type="match status" value="1"/>
</dbReference>
<dbReference type="PROSITE" id="PS50109">
    <property type="entry name" value="HIS_KIN"/>
    <property type="match status" value="1"/>
</dbReference>
<dbReference type="Gene3D" id="3.30.565.10">
    <property type="entry name" value="Histidine kinase-like ATPase, C-terminal domain"/>
    <property type="match status" value="1"/>
</dbReference>
<keyword evidence="5" id="KW-0808">Transferase</keyword>
<keyword evidence="7" id="KW-0902">Two-component regulatory system</keyword>
<dbReference type="InterPro" id="IPR036890">
    <property type="entry name" value="HATPase_C_sf"/>
</dbReference>
<protein>
    <recommendedName>
        <fullName evidence="3">histidine kinase</fullName>
        <ecNumber evidence="3">2.7.13.3</ecNumber>
    </recommendedName>
</protein>
<organism evidence="13 14">
    <name type="scientific">Actinotalea fermentans</name>
    <dbReference type="NCBI Taxonomy" id="43671"/>
    <lineage>
        <taxon>Bacteria</taxon>
        <taxon>Bacillati</taxon>
        <taxon>Actinomycetota</taxon>
        <taxon>Actinomycetes</taxon>
        <taxon>Micrococcales</taxon>
        <taxon>Cellulomonadaceae</taxon>
        <taxon>Actinotalea</taxon>
    </lineage>
</organism>
<feature type="modified residue" description="Phosphohistidine" evidence="8">
    <location>
        <position position="47"/>
    </location>
</feature>
<accession>A0A511YZG6</accession>
<evidence type="ECO:0000259" key="11">
    <source>
        <dbReference type="PROSITE" id="PS50851"/>
    </source>
</evidence>
<dbReference type="InterPro" id="IPR004105">
    <property type="entry name" value="CheA-like_dim"/>
</dbReference>
<dbReference type="CDD" id="cd00088">
    <property type="entry name" value="HPT"/>
    <property type="match status" value="1"/>
</dbReference>
<dbReference type="InterPro" id="IPR036641">
    <property type="entry name" value="HPT_dom_sf"/>
</dbReference>
<evidence type="ECO:0000256" key="1">
    <source>
        <dbReference type="ARBA" id="ARBA00000085"/>
    </source>
</evidence>
<dbReference type="PANTHER" id="PTHR43395">
    <property type="entry name" value="SENSOR HISTIDINE KINASE CHEA"/>
    <property type="match status" value="1"/>
</dbReference>
<dbReference type="Pfam" id="PF02895">
    <property type="entry name" value="H-kinase_dim"/>
    <property type="match status" value="1"/>
</dbReference>
<comment type="caution">
    <text evidence="13">The sequence shown here is derived from an EMBL/GenBank/DDBJ whole genome shotgun (WGS) entry which is preliminary data.</text>
</comment>
<dbReference type="OrthoDB" id="9803176at2"/>
<feature type="compositionally biased region" description="Acidic residues" evidence="9">
    <location>
        <begin position="271"/>
        <end position="280"/>
    </location>
</feature>
<feature type="region of interest" description="Disordered" evidence="9">
    <location>
        <begin position="257"/>
        <end position="292"/>
    </location>
</feature>
<dbReference type="Gene3D" id="2.40.50.180">
    <property type="entry name" value="CheA-289, Domain 4"/>
    <property type="match status" value="1"/>
</dbReference>
<evidence type="ECO:0000313" key="13">
    <source>
        <dbReference type="EMBL" id="GEN80604.1"/>
    </source>
</evidence>
<evidence type="ECO:0000256" key="8">
    <source>
        <dbReference type="PROSITE-ProRule" id="PRU00110"/>
    </source>
</evidence>
<dbReference type="SMART" id="SM00260">
    <property type="entry name" value="CheW"/>
    <property type="match status" value="2"/>
</dbReference>
<dbReference type="InterPro" id="IPR036061">
    <property type="entry name" value="CheW-like_dom_sf"/>
</dbReference>
<dbReference type="InterPro" id="IPR002545">
    <property type="entry name" value="CheW-lke_dom"/>
</dbReference>
<dbReference type="EC" id="2.7.13.3" evidence="3"/>
<dbReference type="SMART" id="SM01231">
    <property type="entry name" value="H-kinase_dim"/>
    <property type="match status" value="1"/>
</dbReference>
<dbReference type="Pfam" id="PF02518">
    <property type="entry name" value="HATPase_c"/>
    <property type="match status" value="1"/>
</dbReference>
<evidence type="ECO:0000256" key="9">
    <source>
        <dbReference type="SAM" id="MobiDB-lite"/>
    </source>
</evidence>
<dbReference type="SUPFAM" id="SSF55874">
    <property type="entry name" value="ATPase domain of HSP90 chaperone/DNA topoisomerase II/histidine kinase"/>
    <property type="match status" value="1"/>
</dbReference>
<evidence type="ECO:0000256" key="4">
    <source>
        <dbReference type="ARBA" id="ARBA00022553"/>
    </source>
</evidence>
<evidence type="ECO:0000256" key="5">
    <source>
        <dbReference type="ARBA" id="ARBA00022679"/>
    </source>
</evidence>
<dbReference type="InterPro" id="IPR004358">
    <property type="entry name" value="Sig_transdc_His_kin-like_C"/>
</dbReference>
<dbReference type="CDD" id="cd00731">
    <property type="entry name" value="CheA_reg"/>
    <property type="match status" value="1"/>
</dbReference>
<keyword evidence="14" id="KW-1185">Reference proteome</keyword>
<dbReference type="CDD" id="cd16916">
    <property type="entry name" value="HATPase_CheA-like"/>
    <property type="match status" value="1"/>
</dbReference>
<gene>
    <name evidence="13" type="ORF">AFE02nite_23380</name>
</gene>
<dbReference type="GO" id="GO:0000155">
    <property type="term" value="F:phosphorelay sensor kinase activity"/>
    <property type="evidence" value="ECO:0007669"/>
    <property type="project" value="InterPro"/>
</dbReference>
<keyword evidence="4 8" id="KW-0597">Phosphoprotein</keyword>
<dbReference type="SUPFAM" id="SSF50341">
    <property type="entry name" value="CheW-like"/>
    <property type="match status" value="2"/>
</dbReference>
<dbReference type="SMART" id="SM00073">
    <property type="entry name" value="HPT"/>
    <property type="match status" value="1"/>
</dbReference>
<dbReference type="RefSeq" id="WP_146819706.1">
    <property type="nucleotide sequence ID" value="NZ_BJYK01000008.1"/>
</dbReference>
<evidence type="ECO:0000259" key="10">
    <source>
        <dbReference type="PROSITE" id="PS50109"/>
    </source>
</evidence>
<dbReference type="GO" id="GO:0006935">
    <property type="term" value="P:chemotaxis"/>
    <property type="evidence" value="ECO:0007669"/>
    <property type="project" value="InterPro"/>
</dbReference>
<dbReference type="InterPro" id="IPR003594">
    <property type="entry name" value="HATPase_dom"/>
</dbReference>
<evidence type="ECO:0000256" key="3">
    <source>
        <dbReference type="ARBA" id="ARBA00012438"/>
    </source>
</evidence>
<evidence type="ECO:0000313" key="14">
    <source>
        <dbReference type="Proteomes" id="UP000321484"/>
    </source>
</evidence>
<feature type="domain" description="CheW-like" evidence="11">
    <location>
        <begin position="728"/>
        <end position="858"/>
    </location>
</feature>
<reference evidence="13 14" key="1">
    <citation type="submission" date="2019-07" db="EMBL/GenBank/DDBJ databases">
        <title>Whole genome shotgun sequence of Actinotalea fermentans NBRC 105374.</title>
        <authorList>
            <person name="Hosoyama A."/>
            <person name="Uohara A."/>
            <person name="Ohji S."/>
            <person name="Ichikawa N."/>
        </authorList>
    </citation>
    <scope>NUCLEOTIDE SEQUENCE [LARGE SCALE GENOMIC DNA]</scope>
    <source>
        <strain evidence="13 14">NBRC 105374</strain>
    </source>
</reference>
<comment type="catalytic activity">
    <reaction evidence="1">
        <text>ATP + protein L-histidine = ADP + protein N-phospho-L-histidine.</text>
        <dbReference type="EC" id="2.7.13.3"/>
    </reaction>
</comment>
<dbReference type="InterPro" id="IPR036097">
    <property type="entry name" value="HisK_dim/P_sf"/>
</dbReference>
<dbReference type="InterPro" id="IPR008207">
    <property type="entry name" value="Sig_transdc_His_kin_Hpt_dom"/>
</dbReference>
<dbReference type="PRINTS" id="PR00344">
    <property type="entry name" value="BCTRLSENSOR"/>
</dbReference>
<evidence type="ECO:0000259" key="12">
    <source>
        <dbReference type="PROSITE" id="PS50894"/>
    </source>
</evidence>
<dbReference type="Pfam" id="PF01584">
    <property type="entry name" value="CheW"/>
    <property type="match status" value="2"/>
</dbReference>
<evidence type="ECO:0000256" key="6">
    <source>
        <dbReference type="ARBA" id="ARBA00022777"/>
    </source>
</evidence>
<sequence length="877" mass="90836">MEGVDEIVREFLVESHENLDQLDSDLVALESSPGSRDLLASIFRTIHTIKGTSGFLAFGKLERLTHVGESLLAELRDGKRTMDQTSADALLHMVDAVRALLAAIETKGGEGAVEVDPVVAELQAVLDGTAAVKVPVAAAAPKTTIKATARKAAASAAAAGSSDGAVAAAPAALADAAAAAPAAEPAVPAEPAADAAAAPAPARTPRIKRTAAVPHPSEPAAPEVLPPVAPAPLSEAALAALDDGEAAWTPTFALADAAAAAPADEQPAEAPADETADPEPEPEHRTSPQEAPVAVDTAHAAPAGTTPEAPPAAETGTFRGAAEQAIRVDVAVLDALMRQVSELVLARNAIARLAEADGRIDLARASQRLSLVAGELQEGVMKTRMQPIEHVWSKVPRMVRDLAASCGRQVRLEMTGGDTELDRSLLEAIKDPLTHLVRNAVDHGIEPPTIRTGAGKPATGVVTLRAYHAGGQVVVEVSDDGAGINPDRVGATAVRKGLRTQEQINAMPPAEILRLLFLPGFSTATSVTNVSGRGVGMDVVRTRIEAIGGAVDVDSVVGKGTTWRMRIPLTLAIMPAVLVACDNQTYALPQSSLLELVALDDPSTSVEHVHAAPVYRLRGELLPLVDLREVLALRSRPADAGVVVAVLQADNTRFGLVVDRVLDSEEIVVKPLAAQLKAIGLYAGATLLGDGAVALILDVPGLVRRAMVVEAEDADLRAGDATSAVATTEQLLVVGIGGDRRVAIPLAEVTRLEKLPADVVEVVGGREVVQYRGAITPLVRLPHVLGTYADTDGELTVIVATRGARSVAIAVTEIVDIVEDDGTRHSDVAGDVLVGSAVLKDRVTELLDVRAVVSSADPRFFDEDLYAADAAADLVGV</sequence>
<dbReference type="PANTHER" id="PTHR43395:SF1">
    <property type="entry name" value="CHEMOTAXIS PROTEIN CHEA"/>
    <property type="match status" value="1"/>
</dbReference>
<dbReference type="GO" id="GO:0005737">
    <property type="term" value="C:cytoplasm"/>
    <property type="evidence" value="ECO:0007669"/>
    <property type="project" value="InterPro"/>
</dbReference>
<dbReference type="GO" id="GO:0005886">
    <property type="term" value="C:plasma membrane"/>
    <property type="evidence" value="ECO:0007669"/>
    <property type="project" value="UniProtKB-SubCell"/>
</dbReference>
<dbReference type="Pfam" id="PF01627">
    <property type="entry name" value="Hpt"/>
    <property type="match status" value="1"/>
</dbReference>
<dbReference type="SUPFAM" id="SSF47226">
    <property type="entry name" value="Histidine-containing phosphotransfer domain, HPT domain"/>
    <property type="match status" value="1"/>
</dbReference>
<dbReference type="InterPro" id="IPR037006">
    <property type="entry name" value="CheA-like_homodim_sf"/>
</dbReference>
<dbReference type="Proteomes" id="UP000321484">
    <property type="component" value="Unassembled WGS sequence"/>
</dbReference>
<dbReference type="Gene3D" id="1.20.120.160">
    <property type="entry name" value="HPT domain"/>
    <property type="match status" value="1"/>
</dbReference>
<dbReference type="AlphaFoldDB" id="A0A511YZG6"/>
<dbReference type="InterPro" id="IPR051315">
    <property type="entry name" value="Bact_Chemotaxis_CheA"/>
</dbReference>
<dbReference type="PROSITE" id="PS50851">
    <property type="entry name" value="CHEW"/>
    <property type="match status" value="2"/>
</dbReference>
<dbReference type="PROSITE" id="PS50894">
    <property type="entry name" value="HPT"/>
    <property type="match status" value="1"/>
</dbReference>
<feature type="domain" description="Histidine kinase" evidence="10">
    <location>
        <begin position="352"/>
        <end position="571"/>
    </location>
</feature>
<feature type="domain" description="CheW-like" evidence="11">
    <location>
        <begin position="573"/>
        <end position="708"/>
    </location>
</feature>
<dbReference type="InterPro" id="IPR005467">
    <property type="entry name" value="His_kinase_dom"/>
</dbReference>
<feature type="domain" description="HPt" evidence="12">
    <location>
        <begin position="1"/>
        <end position="107"/>
    </location>
</feature>
<comment type="subcellular location">
    <subcellularLocation>
        <location evidence="2">Cell membrane</location>
    </subcellularLocation>
</comment>
<evidence type="ECO:0000256" key="2">
    <source>
        <dbReference type="ARBA" id="ARBA00004236"/>
    </source>
</evidence>
<dbReference type="FunFam" id="3.30.565.10:FF:000016">
    <property type="entry name" value="Chemotaxis protein CheA, putative"/>
    <property type="match status" value="1"/>
</dbReference>
<feature type="compositionally biased region" description="Low complexity" evidence="9">
    <location>
        <begin position="257"/>
        <end position="270"/>
    </location>
</feature>
<proteinExistence type="predicted"/>
<dbReference type="EMBL" id="BJYK01000008">
    <property type="protein sequence ID" value="GEN80604.1"/>
    <property type="molecule type" value="Genomic_DNA"/>
</dbReference>
<name>A0A511YZG6_9CELL</name>
<dbReference type="Gene3D" id="1.10.287.560">
    <property type="entry name" value="Histidine kinase CheA-like, homodimeric domain"/>
    <property type="match status" value="1"/>
</dbReference>
<evidence type="ECO:0000256" key="7">
    <source>
        <dbReference type="ARBA" id="ARBA00023012"/>
    </source>
</evidence>
<dbReference type="Gene3D" id="2.30.30.40">
    <property type="entry name" value="SH3 Domains"/>
    <property type="match status" value="1"/>
</dbReference>
<keyword evidence="6" id="KW-0418">Kinase</keyword>